<evidence type="ECO:0000313" key="9">
    <source>
        <dbReference type="EMBL" id="MBM7059241.1"/>
    </source>
</evidence>
<keyword evidence="10" id="KW-1185">Reference proteome</keyword>
<evidence type="ECO:0000256" key="1">
    <source>
        <dbReference type="ARBA" id="ARBA00004651"/>
    </source>
</evidence>
<reference evidence="9 10" key="1">
    <citation type="submission" date="2021-02" db="EMBL/GenBank/DDBJ databases">
        <authorList>
            <person name="Lee D.-H."/>
        </authorList>
    </citation>
    <scope>NUCLEOTIDE SEQUENCE [LARGE SCALE GENOMIC DNA]</scope>
    <source>
        <strain evidence="9 10">UL073</strain>
    </source>
</reference>
<feature type="region of interest" description="Disordered" evidence="6">
    <location>
        <begin position="1"/>
        <end position="20"/>
    </location>
</feature>
<sequence length="167" mass="18334">MSEVENPYQTPVADLHTDSSAPPLAARGSRLGAVLIDSLLMSVLTVPVLYLIGFYEGLDEGKQPSLGLQLAGALFGMVVFLLLNGHLLRRYGQTIGKRLLKIAIVDLNGDTPAWLPMYLKRYLVWGLLVYIPYIGGLLVLVDCLFIFRGDRRCLHDLLAGTRVVAVP</sequence>
<organism evidence="9 10">
    <name type="scientific">Zestomonas insulae</name>
    <dbReference type="NCBI Taxonomy" id="2809017"/>
    <lineage>
        <taxon>Bacteria</taxon>
        <taxon>Pseudomonadati</taxon>
        <taxon>Pseudomonadota</taxon>
        <taxon>Gammaproteobacteria</taxon>
        <taxon>Pseudomonadales</taxon>
        <taxon>Pseudomonadaceae</taxon>
        <taxon>Zestomonas</taxon>
    </lineage>
</organism>
<dbReference type="PANTHER" id="PTHR36115">
    <property type="entry name" value="PROLINE-RICH ANTIGEN HOMOLOG-RELATED"/>
    <property type="match status" value="1"/>
</dbReference>
<dbReference type="RefSeq" id="WP_204914023.1">
    <property type="nucleotide sequence ID" value="NZ_JAFEUP010000001.1"/>
</dbReference>
<keyword evidence="2" id="KW-1003">Cell membrane</keyword>
<evidence type="ECO:0000256" key="3">
    <source>
        <dbReference type="ARBA" id="ARBA00022692"/>
    </source>
</evidence>
<dbReference type="EMBL" id="JAFEUP010000001">
    <property type="protein sequence ID" value="MBM7059241.1"/>
    <property type="molecule type" value="Genomic_DNA"/>
</dbReference>
<dbReference type="Proteomes" id="UP000717995">
    <property type="component" value="Unassembled WGS sequence"/>
</dbReference>
<proteinExistence type="predicted"/>
<dbReference type="InterPro" id="IPR051791">
    <property type="entry name" value="Pra-immunoreactive"/>
</dbReference>
<comment type="subcellular location">
    <subcellularLocation>
        <location evidence="1">Cell membrane</location>
        <topology evidence="1">Multi-pass membrane protein</topology>
    </subcellularLocation>
</comment>
<comment type="caution">
    <text evidence="9">The sequence shown here is derived from an EMBL/GenBank/DDBJ whole genome shotgun (WGS) entry which is preliminary data.</text>
</comment>
<dbReference type="Pfam" id="PF06271">
    <property type="entry name" value="RDD"/>
    <property type="match status" value="1"/>
</dbReference>
<evidence type="ECO:0000256" key="7">
    <source>
        <dbReference type="SAM" id="Phobius"/>
    </source>
</evidence>
<name>A0ABS2I7W3_9GAMM</name>
<evidence type="ECO:0000256" key="4">
    <source>
        <dbReference type="ARBA" id="ARBA00022989"/>
    </source>
</evidence>
<feature type="domain" description="RDD" evidence="8">
    <location>
        <begin position="25"/>
        <end position="160"/>
    </location>
</feature>
<protein>
    <submittedName>
        <fullName evidence="9">RDD family protein</fullName>
    </submittedName>
</protein>
<evidence type="ECO:0000259" key="8">
    <source>
        <dbReference type="Pfam" id="PF06271"/>
    </source>
</evidence>
<feature type="transmembrane region" description="Helical" evidence="7">
    <location>
        <begin position="31"/>
        <end position="54"/>
    </location>
</feature>
<evidence type="ECO:0000256" key="6">
    <source>
        <dbReference type="SAM" id="MobiDB-lite"/>
    </source>
</evidence>
<feature type="transmembrane region" description="Helical" evidence="7">
    <location>
        <begin position="66"/>
        <end position="83"/>
    </location>
</feature>
<evidence type="ECO:0000313" key="10">
    <source>
        <dbReference type="Proteomes" id="UP000717995"/>
    </source>
</evidence>
<feature type="transmembrane region" description="Helical" evidence="7">
    <location>
        <begin position="122"/>
        <end position="147"/>
    </location>
</feature>
<keyword evidence="3 7" id="KW-0812">Transmembrane</keyword>
<accession>A0ABS2I7W3</accession>
<keyword evidence="5 7" id="KW-0472">Membrane</keyword>
<keyword evidence="4 7" id="KW-1133">Transmembrane helix</keyword>
<dbReference type="PANTHER" id="PTHR36115:SF4">
    <property type="entry name" value="MEMBRANE PROTEIN"/>
    <property type="match status" value="1"/>
</dbReference>
<gene>
    <name evidence="9" type="ORF">JQX08_00835</name>
</gene>
<evidence type="ECO:0000256" key="2">
    <source>
        <dbReference type="ARBA" id="ARBA00022475"/>
    </source>
</evidence>
<dbReference type="InterPro" id="IPR010432">
    <property type="entry name" value="RDD"/>
</dbReference>
<evidence type="ECO:0000256" key="5">
    <source>
        <dbReference type="ARBA" id="ARBA00023136"/>
    </source>
</evidence>